<sequence length="708" mass="78171">MYAFFQVTRCAGGVVNAQYLDKLDRFCNIVDGDLTIEGSKGLPRHVDKLAQIEKINGRLVVKKNSAASDLSFLSNLKEIHPSDKSKPAMEVIDNEGFTMRGLEALKKIRGNVLVVTEKSSDVPKAAMRKIVAATSGKASFFNRKCSSVKVDEEALSRIGKYCREIGDLSIVKLKKLPREIGNLAHIEKIEGRLVVANNTAVKDLTFLSGLQMINNPSGQKPSFEVIDNLNFVLNGLKALKKIHGEALIVTQKLEDVPEDVKKHIESISDGGASFAARQCKGGSVTTEYLAQLSKFCNEITSDLVIEGLKEAPKELDKLSQIKVIRGRLVVKNNAVIKDLSFLTNLREINNPDTKKPTLEVIDNSNFIFHGIDMIEWIHGSTLVVTEKKSDVPERMKKLIDRRTDGRTTFSARQCKGGMVTPKYLDTLDKYCNTIIGELRIEKLGGLPRDIEKLRHIKEIKGRLVVKDNSAVKNLSFLSALKRINNPSSEEPSLDVADNQNFLLEGLDAIAEIHGNVVIKTERRADVSEAVKKHLRSVTSGSITFLSNERPSVKTTLVNEKTPTQKPPTTQIIAKETKKPPTTRIRGKKTKRPSTTRIRAKKTRTSTRQSVASSAVDHSEDVKKSTVKSIFESSDLSGTTAKESKKSSSYLLIIGLSIVILSLIVGLMVAAFFIGRYFWKRHGESANNTKSGTPKSKLSGSDNHPPKHA</sequence>
<feature type="compositionally biased region" description="Basic residues" evidence="1">
    <location>
        <begin position="584"/>
        <end position="604"/>
    </location>
</feature>
<organism evidence="4 5">
    <name type="scientific">Trichostrongylus colubriformis</name>
    <name type="common">Black scour worm</name>
    <dbReference type="NCBI Taxonomy" id="6319"/>
    <lineage>
        <taxon>Eukaryota</taxon>
        <taxon>Metazoa</taxon>
        <taxon>Ecdysozoa</taxon>
        <taxon>Nematoda</taxon>
        <taxon>Chromadorea</taxon>
        <taxon>Rhabditida</taxon>
        <taxon>Rhabditina</taxon>
        <taxon>Rhabditomorpha</taxon>
        <taxon>Strongyloidea</taxon>
        <taxon>Trichostrongylidae</taxon>
        <taxon>Trichostrongylus</taxon>
    </lineage>
</organism>
<dbReference type="PANTHER" id="PTHR21662">
    <property type="entry name" value="RECEPTOR PROTEIN-TYROSINE KINASE"/>
    <property type="match status" value="1"/>
</dbReference>
<dbReference type="SUPFAM" id="SSF52058">
    <property type="entry name" value="L domain-like"/>
    <property type="match status" value="4"/>
</dbReference>
<dbReference type="PANTHER" id="PTHR21662:SF59">
    <property type="entry name" value="RECEPTOR PROTEIN-TYROSINE KINASE"/>
    <property type="match status" value="1"/>
</dbReference>
<feature type="domain" description="Receptor L-domain" evidence="3">
    <location>
        <begin position="27"/>
        <end position="115"/>
    </location>
</feature>
<feature type="region of interest" description="Disordered" evidence="1">
    <location>
        <begin position="576"/>
        <end position="618"/>
    </location>
</feature>
<feature type="domain" description="Receptor L-domain" evidence="3">
    <location>
        <begin position="166"/>
        <end position="249"/>
    </location>
</feature>
<feature type="region of interest" description="Disordered" evidence="1">
    <location>
        <begin position="684"/>
        <end position="708"/>
    </location>
</feature>
<accession>A0AAN8ICH4</accession>
<reference evidence="4 5" key="1">
    <citation type="submission" date="2019-10" db="EMBL/GenBank/DDBJ databases">
        <title>Assembly and Annotation for the nematode Trichostrongylus colubriformis.</title>
        <authorList>
            <person name="Martin J."/>
        </authorList>
    </citation>
    <scope>NUCLEOTIDE SEQUENCE [LARGE SCALE GENOMIC DNA]</scope>
    <source>
        <strain evidence="4">G859</strain>
        <tissue evidence="4">Whole worm</tissue>
    </source>
</reference>
<keyword evidence="2" id="KW-1133">Transmembrane helix</keyword>
<feature type="domain" description="Receptor L-domain" evidence="3">
    <location>
        <begin position="296"/>
        <end position="366"/>
    </location>
</feature>
<gene>
    <name evidence="4" type="ORF">GCK32_001333</name>
</gene>
<dbReference type="EMBL" id="WIXE01021807">
    <property type="protein sequence ID" value="KAK5968041.1"/>
    <property type="molecule type" value="Genomic_DNA"/>
</dbReference>
<protein>
    <recommendedName>
        <fullName evidence="3">Receptor L-domain domain-containing protein</fullName>
    </recommendedName>
</protein>
<dbReference type="Proteomes" id="UP001331761">
    <property type="component" value="Unassembled WGS sequence"/>
</dbReference>
<dbReference type="Gene3D" id="3.80.20.20">
    <property type="entry name" value="Receptor L-domain"/>
    <property type="match status" value="4"/>
</dbReference>
<evidence type="ECO:0000259" key="3">
    <source>
        <dbReference type="Pfam" id="PF01030"/>
    </source>
</evidence>
<keyword evidence="2" id="KW-0472">Membrane</keyword>
<proteinExistence type="predicted"/>
<dbReference type="InterPro" id="IPR053079">
    <property type="entry name" value="SPS2_domain"/>
</dbReference>
<evidence type="ECO:0000313" key="5">
    <source>
        <dbReference type="Proteomes" id="UP001331761"/>
    </source>
</evidence>
<evidence type="ECO:0000256" key="2">
    <source>
        <dbReference type="SAM" id="Phobius"/>
    </source>
</evidence>
<dbReference type="InterPro" id="IPR036941">
    <property type="entry name" value="Rcpt_L-dom_sf"/>
</dbReference>
<feature type="transmembrane region" description="Helical" evidence="2">
    <location>
        <begin position="649"/>
        <end position="673"/>
    </location>
</feature>
<dbReference type="AlphaFoldDB" id="A0AAN8ICH4"/>
<evidence type="ECO:0000256" key="1">
    <source>
        <dbReference type="SAM" id="MobiDB-lite"/>
    </source>
</evidence>
<dbReference type="InterPro" id="IPR000494">
    <property type="entry name" value="Rcpt_L-dom"/>
</dbReference>
<keyword evidence="5" id="KW-1185">Reference proteome</keyword>
<feature type="compositionally biased region" description="Polar residues" evidence="1">
    <location>
        <begin position="684"/>
        <end position="701"/>
    </location>
</feature>
<dbReference type="Pfam" id="PF01030">
    <property type="entry name" value="Recep_L_domain"/>
    <property type="match status" value="4"/>
</dbReference>
<comment type="caution">
    <text evidence="4">The sequence shown here is derived from an EMBL/GenBank/DDBJ whole genome shotgun (WGS) entry which is preliminary data.</text>
</comment>
<keyword evidence="2" id="KW-0812">Transmembrane</keyword>
<evidence type="ECO:0000313" key="4">
    <source>
        <dbReference type="EMBL" id="KAK5968041.1"/>
    </source>
</evidence>
<name>A0AAN8ICH4_TRICO</name>
<feature type="domain" description="Receptor L-domain" evidence="3">
    <location>
        <begin position="431"/>
        <end position="549"/>
    </location>
</feature>